<gene>
    <name evidence="9" type="ORF">DLJ46_29595</name>
</gene>
<dbReference type="PANTHER" id="PTHR45779">
    <property type="entry name" value="PEPTIDYLPROLYL ISOMERASE"/>
    <property type="match status" value="1"/>
</dbReference>
<keyword evidence="10" id="KW-1185">Reference proteome</keyword>
<dbReference type="Pfam" id="PF00254">
    <property type="entry name" value="FKBP_C"/>
    <property type="match status" value="1"/>
</dbReference>
<accession>A0A317JSU5</accession>
<dbReference type="InterPro" id="IPR001179">
    <property type="entry name" value="PPIase_FKBP_dom"/>
</dbReference>
<evidence type="ECO:0000259" key="8">
    <source>
        <dbReference type="PROSITE" id="PS50059"/>
    </source>
</evidence>
<comment type="catalytic activity">
    <reaction evidence="1 4 5">
        <text>[protein]-peptidylproline (omega=180) = [protein]-peptidylproline (omega=0)</text>
        <dbReference type="Rhea" id="RHEA:16237"/>
        <dbReference type="Rhea" id="RHEA-COMP:10747"/>
        <dbReference type="Rhea" id="RHEA-COMP:10748"/>
        <dbReference type="ChEBI" id="CHEBI:83833"/>
        <dbReference type="ChEBI" id="CHEBI:83834"/>
        <dbReference type="EC" id="5.2.1.8"/>
    </reaction>
</comment>
<feature type="domain" description="PPIase FKBP-type" evidence="8">
    <location>
        <begin position="130"/>
        <end position="217"/>
    </location>
</feature>
<evidence type="ECO:0000256" key="5">
    <source>
        <dbReference type="RuleBase" id="RU003915"/>
    </source>
</evidence>
<organism evidence="9 10">
    <name type="scientific">Micromonospora globispora</name>
    <dbReference type="NCBI Taxonomy" id="1450148"/>
    <lineage>
        <taxon>Bacteria</taxon>
        <taxon>Bacillati</taxon>
        <taxon>Actinomycetota</taxon>
        <taxon>Actinomycetes</taxon>
        <taxon>Micromonosporales</taxon>
        <taxon>Micromonosporaceae</taxon>
        <taxon>Micromonospora</taxon>
    </lineage>
</organism>
<evidence type="ECO:0000313" key="10">
    <source>
        <dbReference type="Proteomes" id="UP000245683"/>
    </source>
</evidence>
<proteinExistence type="inferred from homology"/>
<evidence type="ECO:0000256" key="1">
    <source>
        <dbReference type="ARBA" id="ARBA00000971"/>
    </source>
</evidence>
<keyword evidence="7" id="KW-0812">Transmembrane</keyword>
<evidence type="ECO:0000256" key="7">
    <source>
        <dbReference type="SAM" id="Phobius"/>
    </source>
</evidence>
<comment type="similarity">
    <text evidence="5">Belongs to the FKBP-type PPIase family.</text>
</comment>
<comment type="caution">
    <text evidence="9">The sequence shown here is derived from an EMBL/GenBank/DDBJ whole genome shotgun (WGS) entry which is preliminary data.</text>
</comment>
<dbReference type="SUPFAM" id="SSF54534">
    <property type="entry name" value="FKBP-like"/>
    <property type="match status" value="1"/>
</dbReference>
<feature type="compositionally biased region" description="Low complexity" evidence="6">
    <location>
        <begin position="71"/>
        <end position="87"/>
    </location>
</feature>
<keyword evidence="3 4" id="KW-0413">Isomerase</keyword>
<dbReference type="AlphaFoldDB" id="A0A317JSU5"/>
<name>A0A317JSU5_9ACTN</name>
<evidence type="ECO:0000256" key="2">
    <source>
        <dbReference type="ARBA" id="ARBA00023110"/>
    </source>
</evidence>
<dbReference type="EC" id="5.2.1.8" evidence="5"/>
<feature type="region of interest" description="Disordered" evidence="6">
    <location>
        <begin position="69"/>
        <end position="106"/>
    </location>
</feature>
<dbReference type="InterPro" id="IPR044609">
    <property type="entry name" value="FKBP2/11"/>
</dbReference>
<dbReference type="InterPro" id="IPR046357">
    <property type="entry name" value="PPIase_dom_sf"/>
</dbReference>
<feature type="region of interest" description="Disordered" evidence="6">
    <location>
        <begin position="1"/>
        <end position="24"/>
    </location>
</feature>
<dbReference type="Proteomes" id="UP000245683">
    <property type="component" value="Unassembled WGS sequence"/>
</dbReference>
<dbReference type="PROSITE" id="PS50059">
    <property type="entry name" value="FKBP_PPIASE"/>
    <property type="match status" value="1"/>
</dbReference>
<evidence type="ECO:0000256" key="6">
    <source>
        <dbReference type="SAM" id="MobiDB-lite"/>
    </source>
</evidence>
<evidence type="ECO:0000313" key="9">
    <source>
        <dbReference type="EMBL" id="PWU43769.1"/>
    </source>
</evidence>
<dbReference type="GO" id="GO:0003755">
    <property type="term" value="F:peptidyl-prolyl cis-trans isomerase activity"/>
    <property type="evidence" value="ECO:0007669"/>
    <property type="project" value="UniProtKB-UniRule"/>
</dbReference>
<reference evidence="10" key="1">
    <citation type="submission" date="2018-05" db="EMBL/GenBank/DDBJ databases">
        <title>Micromonospora globispora sp. nov. and Micromonospora rugosa sp. nov., isolated from marine sediment.</title>
        <authorList>
            <person name="Carro L."/>
            <person name="Aysel V."/>
            <person name="Cetin D."/>
            <person name="Igual J.M."/>
            <person name="Klenk H.-P."/>
            <person name="Trujillo M.E."/>
            <person name="Sahin N."/>
        </authorList>
    </citation>
    <scope>NUCLEOTIDE SEQUENCE [LARGE SCALE GENOMIC DNA]</scope>
    <source>
        <strain evidence="10">S2904</strain>
    </source>
</reference>
<keyword evidence="7" id="KW-0472">Membrane</keyword>
<dbReference type="RefSeq" id="WP_109947810.1">
    <property type="nucleotide sequence ID" value="NZ_QGGF01000205.1"/>
</dbReference>
<dbReference type="Gene3D" id="3.10.50.40">
    <property type="match status" value="1"/>
</dbReference>
<dbReference type="OrthoDB" id="25996at2"/>
<evidence type="ECO:0000256" key="3">
    <source>
        <dbReference type="ARBA" id="ARBA00023235"/>
    </source>
</evidence>
<dbReference type="PANTHER" id="PTHR45779:SF7">
    <property type="entry name" value="PEPTIDYLPROLYL ISOMERASE"/>
    <property type="match status" value="1"/>
</dbReference>
<evidence type="ECO:0000256" key="4">
    <source>
        <dbReference type="PROSITE-ProRule" id="PRU00277"/>
    </source>
</evidence>
<dbReference type="EMBL" id="QGSV01000392">
    <property type="protein sequence ID" value="PWU43769.1"/>
    <property type="molecule type" value="Genomic_DNA"/>
</dbReference>
<sequence length="217" mass="22085">MSERVQNRSAGQGPGTKAERRLAAQLAAKKAAEKKRRRQSVLGALAGVAVVAVLIGVFVAVNGGDDDKKPAAGTPSASAPAAAAPGTQQLPEGTDPALATKPAVGPGKGELTKLAVTTLVKGKGPEVKAGQQITTNYVGVFYKDGKQFDSSWDRGQPATFPIGVGQVIKGWDQGLVGVPVGSRVQLDIPGDLAYGNESVGGRPGGPLRFVVDVLAAQ</sequence>
<keyword evidence="7" id="KW-1133">Transmembrane helix</keyword>
<protein>
    <recommendedName>
        <fullName evidence="5">Peptidyl-prolyl cis-trans isomerase</fullName>
        <ecNumber evidence="5">5.2.1.8</ecNumber>
    </recommendedName>
</protein>
<feature type="transmembrane region" description="Helical" evidence="7">
    <location>
        <begin position="40"/>
        <end position="61"/>
    </location>
</feature>
<keyword evidence="2 4" id="KW-0697">Rotamase</keyword>